<comment type="caution">
    <text evidence="1">The sequence shown here is derived from an EMBL/GenBank/DDBJ whole genome shotgun (WGS) entry which is preliminary data.</text>
</comment>
<evidence type="ECO:0000313" key="2">
    <source>
        <dbReference type="Proteomes" id="UP000252519"/>
    </source>
</evidence>
<name>A0A368GQA4_ANCCA</name>
<protein>
    <submittedName>
        <fullName evidence="1">Uncharacterized protein</fullName>
    </submittedName>
</protein>
<sequence>MSYYPNQYPGGGPGYSPYGQQYPHHAPVPYGQPAHVYQPPNCALRYTADHF</sequence>
<dbReference type="AlphaFoldDB" id="A0A368GQA4"/>
<proteinExistence type="predicted"/>
<reference evidence="1 2" key="1">
    <citation type="submission" date="2014-10" db="EMBL/GenBank/DDBJ databases">
        <title>Draft genome of the hookworm Ancylostoma caninum.</title>
        <authorList>
            <person name="Mitreva M."/>
        </authorList>
    </citation>
    <scope>NUCLEOTIDE SEQUENCE [LARGE SCALE GENOMIC DNA]</scope>
    <source>
        <strain evidence="1 2">Baltimore</strain>
    </source>
</reference>
<gene>
    <name evidence="1" type="ORF">ANCCAN_07406</name>
</gene>
<dbReference type="EMBL" id="JOJR01000077">
    <property type="protein sequence ID" value="RCN46546.1"/>
    <property type="molecule type" value="Genomic_DNA"/>
</dbReference>
<organism evidence="1 2">
    <name type="scientific">Ancylostoma caninum</name>
    <name type="common">Dog hookworm</name>
    <dbReference type="NCBI Taxonomy" id="29170"/>
    <lineage>
        <taxon>Eukaryota</taxon>
        <taxon>Metazoa</taxon>
        <taxon>Ecdysozoa</taxon>
        <taxon>Nematoda</taxon>
        <taxon>Chromadorea</taxon>
        <taxon>Rhabditida</taxon>
        <taxon>Rhabditina</taxon>
        <taxon>Rhabditomorpha</taxon>
        <taxon>Strongyloidea</taxon>
        <taxon>Ancylostomatidae</taxon>
        <taxon>Ancylostomatinae</taxon>
        <taxon>Ancylostoma</taxon>
    </lineage>
</organism>
<dbReference type="Proteomes" id="UP000252519">
    <property type="component" value="Unassembled WGS sequence"/>
</dbReference>
<evidence type="ECO:0000313" key="1">
    <source>
        <dbReference type="EMBL" id="RCN46546.1"/>
    </source>
</evidence>
<keyword evidence="2" id="KW-1185">Reference proteome</keyword>
<accession>A0A368GQA4</accession>